<organism evidence="1 2">
    <name type="scientific">Pedobacter nutrimenti</name>
    <dbReference type="NCBI Taxonomy" id="1241337"/>
    <lineage>
        <taxon>Bacteria</taxon>
        <taxon>Pseudomonadati</taxon>
        <taxon>Bacteroidota</taxon>
        <taxon>Sphingobacteriia</taxon>
        <taxon>Sphingobacteriales</taxon>
        <taxon>Sphingobacteriaceae</taxon>
        <taxon>Pedobacter</taxon>
    </lineage>
</organism>
<comment type="caution">
    <text evidence="1">The sequence shown here is derived from an EMBL/GenBank/DDBJ whole genome shotgun (WGS) entry which is preliminary data.</text>
</comment>
<gene>
    <name evidence="1" type="ORF">B0O44_101812</name>
</gene>
<evidence type="ECO:0000313" key="1">
    <source>
        <dbReference type="EMBL" id="PYF77331.1"/>
    </source>
</evidence>
<accession>A0A318UNM2</accession>
<sequence>MRKLLLYGLTICGFGLFLSSCMPKDDNIYNGPSVVEFKNHLLGKVNLPSGVSGNGELSRTESVNTRGTDTIYVQLVGPQRPNPIDIGFAVNGTSTAVEGTHYKFKPAGARKVTIPANSSVGYILIDLVPGSVAAGATFPLSLSLTGTDDVKPSANYKNFVLTLSN</sequence>
<keyword evidence="2" id="KW-1185">Reference proteome</keyword>
<dbReference type="RefSeq" id="WP_146229767.1">
    <property type="nucleotide sequence ID" value="NZ_QKLU01000001.1"/>
</dbReference>
<proteinExistence type="predicted"/>
<dbReference type="EMBL" id="QKLU01000001">
    <property type="protein sequence ID" value="PYF77331.1"/>
    <property type="molecule type" value="Genomic_DNA"/>
</dbReference>
<protein>
    <recommendedName>
        <fullName evidence="3">DUF4843 domain-containing protein</fullName>
    </recommendedName>
</protein>
<evidence type="ECO:0008006" key="3">
    <source>
        <dbReference type="Google" id="ProtNLM"/>
    </source>
</evidence>
<dbReference type="PROSITE" id="PS51257">
    <property type="entry name" value="PROKAR_LIPOPROTEIN"/>
    <property type="match status" value="1"/>
</dbReference>
<evidence type="ECO:0000313" key="2">
    <source>
        <dbReference type="Proteomes" id="UP000248198"/>
    </source>
</evidence>
<reference evidence="1 2" key="1">
    <citation type="submission" date="2018-06" db="EMBL/GenBank/DDBJ databases">
        <title>Genomic Encyclopedia of Archaeal and Bacterial Type Strains, Phase II (KMG-II): from individual species to whole genera.</title>
        <authorList>
            <person name="Goeker M."/>
        </authorList>
    </citation>
    <scope>NUCLEOTIDE SEQUENCE [LARGE SCALE GENOMIC DNA]</scope>
    <source>
        <strain evidence="1 2">DSM 27372</strain>
    </source>
</reference>
<dbReference type="OrthoDB" id="674388at2"/>
<name>A0A318UNM2_9SPHI</name>
<dbReference type="Proteomes" id="UP000248198">
    <property type="component" value="Unassembled WGS sequence"/>
</dbReference>
<dbReference type="AlphaFoldDB" id="A0A318UNM2"/>